<organism evidence="3 4">
    <name type="scientific">Candidatus Lambdaproteobacteria bacterium RIFOXYD2_FULL_56_26</name>
    <dbReference type="NCBI Taxonomy" id="1817773"/>
    <lineage>
        <taxon>Bacteria</taxon>
        <taxon>Pseudomonadati</taxon>
        <taxon>Pseudomonadota</taxon>
        <taxon>Candidatus Lambdaproteobacteria</taxon>
    </lineage>
</organism>
<dbReference type="InterPro" id="IPR011146">
    <property type="entry name" value="HIT-like"/>
</dbReference>
<evidence type="ECO:0000256" key="1">
    <source>
        <dbReference type="PROSITE-ProRule" id="PRU00464"/>
    </source>
</evidence>
<dbReference type="Gene3D" id="3.30.428.10">
    <property type="entry name" value="HIT-like"/>
    <property type="match status" value="1"/>
</dbReference>
<dbReference type="AlphaFoldDB" id="A0A1F6GV07"/>
<dbReference type="InterPro" id="IPR036265">
    <property type="entry name" value="HIT-like_sf"/>
</dbReference>
<evidence type="ECO:0000259" key="2">
    <source>
        <dbReference type="PROSITE" id="PS51084"/>
    </source>
</evidence>
<evidence type="ECO:0000313" key="4">
    <source>
        <dbReference type="Proteomes" id="UP000177583"/>
    </source>
</evidence>
<feature type="domain" description="HIT" evidence="2">
    <location>
        <begin position="34"/>
        <end position="103"/>
    </location>
</feature>
<dbReference type="InterPro" id="IPR026026">
    <property type="entry name" value="HIT_Hint"/>
</dbReference>
<sequence>MFELHPNLASGTRLLAQWELCQLRALPDPQLPWLVLVPQREGVLELFDLSPADQGRLIKEVNLAAQAIVQAFGPDKINLGALGNLTPQFHFHVIGRYKTDRGWPGPIWGVAATEDPAKADQILDQLTRHFLG</sequence>
<gene>
    <name evidence="3" type="ORF">A2557_04795</name>
</gene>
<dbReference type="PROSITE" id="PS51084">
    <property type="entry name" value="HIT_2"/>
    <property type="match status" value="1"/>
</dbReference>
<dbReference type="SUPFAM" id="SSF54197">
    <property type="entry name" value="HIT-like"/>
    <property type="match status" value="1"/>
</dbReference>
<protein>
    <recommendedName>
        <fullName evidence="2">HIT domain-containing protein</fullName>
    </recommendedName>
</protein>
<comment type="caution">
    <text evidence="1">Lacks conserved residue(s) required for the propagation of feature annotation.</text>
</comment>
<dbReference type="EMBL" id="MFNF01000027">
    <property type="protein sequence ID" value="OGH01899.1"/>
    <property type="molecule type" value="Genomic_DNA"/>
</dbReference>
<name>A0A1F6GV07_9PROT</name>
<evidence type="ECO:0000313" key="3">
    <source>
        <dbReference type="EMBL" id="OGH01899.1"/>
    </source>
</evidence>
<dbReference type="GO" id="GO:0003824">
    <property type="term" value="F:catalytic activity"/>
    <property type="evidence" value="ECO:0007669"/>
    <property type="project" value="InterPro"/>
</dbReference>
<proteinExistence type="predicted"/>
<accession>A0A1F6GV07</accession>
<dbReference type="PIRSF" id="PIRSF000714">
    <property type="entry name" value="HIT"/>
    <property type="match status" value="1"/>
</dbReference>
<dbReference type="Proteomes" id="UP000177583">
    <property type="component" value="Unassembled WGS sequence"/>
</dbReference>
<comment type="caution">
    <text evidence="3">The sequence shown here is derived from an EMBL/GenBank/DDBJ whole genome shotgun (WGS) entry which is preliminary data.</text>
</comment>
<reference evidence="3 4" key="1">
    <citation type="journal article" date="2016" name="Nat. Commun.">
        <title>Thousands of microbial genomes shed light on interconnected biogeochemical processes in an aquifer system.</title>
        <authorList>
            <person name="Anantharaman K."/>
            <person name="Brown C.T."/>
            <person name="Hug L.A."/>
            <person name="Sharon I."/>
            <person name="Castelle C.J."/>
            <person name="Probst A.J."/>
            <person name="Thomas B.C."/>
            <person name="Singh A."/>
            <person name="Wilkins M.J."/>
            <person name="Karaoz U."/>
            <person name="Brodie E.L."/>
            <person name="Williams K.H."/>
            <person name="Hubbard S.S."/>
            <person name="Banfield J.F."/>
        </authorList>
    </citation>
    <scope>NUCLEOTIDE SEQUENCE [LARGE SCALE GENOMIC DNA]</scope>
</reference>
<dbReference type="Pfam" id="PF01230">
    <property type="entry name" value="HIT"/>
    <property type="match status" value="1"/>
</dbReference>